<sequence length="232" mass="26166">MFNADWLRLNKFQKSVNCLAGFFLLCIPVCGLSSVIDNKLLVSVLGIEEQQKKTSGSVKKRFIAWEKLITQNQDATITKKLNVTNDFFNQFNYINDDAFAGAADYWKTPHEFVIDGGGDCEDFSIAKYFTLLAMGVPVESLRITYVKSIPLNQAHMVLTFYPNPEDEPLVLDNLNAKILPASFRKDLIPVYSFNGKGLWLAKQRGHDAPVGDSSRLGKWHSVLQRMIKGNKQ</sequence>
<accession>A0A0W0Y4U4</accession>
<dbReference type="OrthoDB" id="5401788at2"/>
<protein>
    <submittedName>
        <fullName evidence="1">Periplasmic protein</fullName>
    </submittedName>
</protein>
<organism evidence="1 2">
    <name type="scientific">Legionella quinlivanii</name>
    <dbReference type="NCBI Taxonomy" id="45073"/>
    <lineage>
        <taxon>Bacteria</taxon>
        <taxon>Pseudomonadati</taxon>
        <taxon>Pseudomonadota</taxon>
        <taxon>Gammaproteobacteria</taxon>
        <taxon>Legionellales</taxon>
        <taxon>Legionellaceae</taxon>
        <taxon>Legionella</taxon>
    </lineage>
</organism>
<comment type="caution">
    <text evidence="1">The sequence shown here is derived from an EMBL/GenBank/DDBJ whole genome shotgun (WGS) entry which is preliminary data.</text>
</comment>
<reference evidence="1 2" key="1">
    <citation type="submission" date="2015-11" db="EMBL/GenBank/DDBJ databases">
        <title>Genomic analysis of 38 Legionella species identifies large and diverse effector repertoires.</title>
        <authorList>
            <person name="Burstein D."/>
            <person name="Amaro F."/>
            <person name="Zusman T."/>
            <person name="Lifshitz Z."/>
            <person name="Cohen O."/>
            <person name="Gilbert J.A."/>
            <person name="Pupko T."/>
            <person name="Shuman H.A."/>
            <person name="Segal G."/>
        </authorList>
    </citation>
    <scope>NUCLEOTIDE SEQUENCE [LARGE SCALE GENOMIC DNA]</scope>
    <source>
        <strain evidence="1 2">CDC#1442-AUS-E</strain>
    </source>
</reference>
<dbReference type="Proteomes" id="UP000054618">
    <property type="component" value="Unassembled WGS sequence"/>
</dbReference>
<keyword evidence="2" id="KW-1185">Reference proteome</keyword>
<evidence type="ECO:0000313" key="2">
    <source>
        <dbReference type="Proteomes" id="UP000054618"/>
    </source>
</evidence>
<proteinExistence type="predicted"/>
<dbReference type="RefSeq" id="WP_103989267.1">
    <property type="nucleotide sequence ID" value="NZ_CAAAIK010000002.1"/>
</dbReference>
<dbReference type="Gene3D" id="3.10.620.30">
    <property type="match status" value="1"/>
</dbReference>
<dbReference type="STRING" id="45073.Lqui_0480"/>
<dbReference type="PANTHER" id="PTHR39327:SF1">
    <property type="entry name" value="BLR5470 PROTEIN"/>
    <property type="match status" value="1"/>
</dbReference>
<dbReference type="PATRIC" id="fig|45073.5.peg.510"/>
<gene>
    <name evidence="1" type="ORF">Lqui_0480</name>
</gene>
<dbReference type="Pfam" id="PF06035">
    <property type="entry name" value="Peptidase_C93"/>
    <property type="match status" value="1"/>
</dbReference>
<name>A0A0W0Y4U4_9GAMM</name>
<dbReference type="EMBL" id="LNYS01000006">
    <property type="protein sequence ID" value="KTD51636.1"/>
    <property type="molecule type" value="Genomic_DNA"/>
</dbReference>
<evidence type="ECO:0000313" key="1">
    <source>
        <dbReference type="EMBL" id="KTD51636.1"/>
    </source>
</evidence>
<dbReference type="AlphaFoldDB" id="A0A0W0Y4U4"/>
<dbReference type="InterPro" id="IPR010319">
    <property type="entry name" value="Transglutaminase-like_Cys_pept"/>
</dbReference>
<dbReference type="PANTHER" id="PTHR39327">
    <property type="match status" value="1"/>
</dbReference>